<evidence type="ECO:0000313" key="3">
    <source>
        <dbReference type="EMBL" id="MDR7074419.1"/>
    </source>
</evidence>
<evidence type="ECO:0000256" key="1">
    <source>
        <dbReference type="SAM" id="Phobius"/>
    </source>
</evidence>
<organism evidence="3 4">
    <name type="scientific">Fictibacillus barbaricus</name>
    <dbReference type="NCBI Taxonomy" id="182136"/>
    <lineage>
        <taxon>Bacteria</taxon>
        <taxon>Bacillati</taxon>
        <taxon>Bacillota</taxon>
        <taxon>Bacilli</taxon>
        <taxon>Bacillales</taxon>
        <taxon>Fictibacillaceae</taxon>
        <taxon>Fictibacillus</taxon>
    </lineage>
</organism>
<feature type="domain" description="DUF4179" evidence="2">
    <location>
        <begin position="41"/>
        <end position="125"/>
    </location>
</feature>
<reference evidence="3 4" key="1">
    <citation type="submission" date="2023-07" db="EMBL/GenBank/DDBJ databases">
        <title>Sorghum-associated microbial communities from plants grown in Nebraska, USA.</title>
        <authorList>
            <person name="Schachtman D."/>
        </authorList>
    </citation>
    <scope>NUCLEOTIDE SEQUENCE [LARGE SCALE GENOMIC DNA]</scope>
    <source>
        <strain evidence="3 4">BE211</strain>
    </source>
</reference>
<name>A0ABU1U4L0_9BACL</name>
<keyword evidence="1" id="KW-1133">Transmembrane helix</keyword>
<feature type="transmembrane region" description="Helical" evidence="1">
    <location>
        <begin position="42"/>
        <end position="61"/>
    </location>
</feature>
<evidence type="ECO:0000313" key="4">
    <source>
        <dbReference type="Proteomes" id="UP001258181"/>
    </source>
</evidence>
<proteinExistence type="predicted"/>
<keyword evidence="4" id="KW-1185">Reference proteome</keyword>
<gene>
    <name evidence="3" type="ORF">J2X07_003415</name>
</gene>
<dbReference type="EMBL" id="JAVDWA010000007">
    <property type="protein sequence ID" value="MDR7074419.1"/>
    <property type="molecule type" value="Genomic_DNA"/>
</dbReference>
<sequence length="467" mass="52310">MDKKQFDNHDLPRTEIMEAIYKGMNEGREIRRKNKRKTRTKLSAWVTGTAASVVLASGFVISPVNTVLAEVPLIGKLYEQLNFEIGKEIAASNLVTEINQKATSNGVDVTVTSAFYDGNIIGVTIKAVGKDLSLKDMDKEHSPESGYAIGGSDKEQLAGSRGKLEKLKDGSYAAGLEFEMRDGKLPKNYTLPLTFTQMANKEGTWKFDIPVTQLPVRTVKLDERVSTEDLAHTIEMKSLTIGKATATLEYTSVHPVDGINEGINMKVLDDQGRIVSERSHSFANVTENQTSIIKQNVLQLGKINQDTNYLMVYPEVDRKAIDITEPLNQKVPFEAASLHSDFKIIVKKIVKKDNRLMIDYEIVNVKRSKVKEGWYKQFAEGIHLIRTSNIIKSDDEQSQYNVLISPGSLITTNTSKKLDQEKISFQTTFNLDSVENMNINDYSLKLPFGVLSKEERIKLSPIQLTIK</sequence>
<dbReference type="InterPro" id="IPR025436">
    <property type="entry name" value="DUF4179"/>
</dbReference>
<dbReference type="Proteomes" id="UP001258181">
    <property type="component" value="Unassembled WGS sequence"/>
</dbReference>
<accession>A0ABU1U4L0</accession>
<comment type="caution">
    <text evidence="3">The sequence shown here is derived from an EMBL/GenBank/DDBJ whole genome shotgun (WGS) entry which is preliminary data.</text>
</comment>
<keyword evidence="1" id="KW-0472">Membrane</keyword>
<protein>
    <recommendedName>
        <fullName evidence="2">DUF4179 domain-containing protein</fullName>
    </recommendedName>
</protein>
<evidence type="ECO:0000259" key="2">
    <source>
        <dbReference type="Pfam" id="PF13786"/>
    </source>
</evidence>
<keyword evidence="1" id="KW-0812">Transmembrane</keyword>
<dbReference type="Pfam" id="PF13786">
    <property type="entry name" value="DUF4179"/>
    <property type="match status" value="1"/>
</dbReference>
<dbReference type="Gene3D" id="2.60.40.1630">
    <property type="entry name" value="bacillus anthracis domain"/>
    <property type="match status" value="1"/>
</dbReference>
<dbReference type="RefSeq" id="WP_310261322.1">
    <property type="nucleotide sequence ID" value="NZ_JAVDWA010000007.1"/>
</dbReference>